<dbReference type="PANTHER" id="PTHR23354">
    <property type="entry name" value="NUCLEOLAR PROTEIN 7/ESTROGEN RECEPTOR COACTIVATOR-RELATED"/>
    <property type="match status" value="1"/>
</dbReference>
<evidence type="ECO:0000256" key="2">
    <source>
        <dbReference type="ARBA" id="ARBA00009540"/>
    </source>
</evidence>
<dbReference type="PROSITE" id="PS51886">
    <property type="entry name" value="TLDC"/>
    <property type="match status" value="1"/>
</dbReference>
<evidence type="ECO:0000256" key="5">
    <source>
        <dbReference type="SAM" id="MobiDB-lite"/>
    </source>
</evidence>
<dbReference type="Pfam" id="PF07534">
    <property type="entry name" value="TLD"/>
    <property type="match status" value="1"/>
</dbReference>
<accession>A0A060T275</accession>
<dbReference type="PhylomeDB" id="A0A060T275"/>
<keyword evidence="3" id="KW-0496">Mitochondrion</keyword>
<dbReference type="GO" id="GO:0005739">
    <property type="term" value="C:mitochondrion"/>
    <property type="evidence" value="ECO:0007669"/>
    <property type="project" value="UniProtKB-SubCell"/>
</dbReference>
<dbReference type="GO" id="GO:0005634">
    <property type="term" value="C:nucleus"/>
    <property type="evidence" value="ECO:0007669"/>
    <property type="project" value="TreeGrafter"/>
</dbReference>
<evidence type="ECO:0000256" key="4">
    <source>
        <dbReference type="ARBA" id="ARBA00040604"/>
    </source>
</evidence>
<dbReference type="EMBL" id="HG937693">
    <property type="protein sequence ID" value="CDP35063.1"/>
    <property type="molecule type" value="Genomic_DNA"/>
</dbReference>
<sequence>MSALRDAFQSLRRASSFGGTEQTPKHPHPTKVPTEPLQSSNFDIPPLEPIQLVGYAPQTKTRLMTESLAEEVRQLVPARLQLYPTWRLVYSLEQSGASLSTLYSKISDQTTTSGRRPGYVLLVRDSYGCIFGAYANEGFKPTDSRRFSGNGESFLWKTTVVDQDTNNVRFQAFPYTGLNDFVMFCTKQFISMGGGDGHYGLWIDSDLDKGVSQPSLTFGNETLAHNAKFSIMALEVWRVG</sequence>
<comment type="similarity">
    <text evidence="2">Belongs to the OXR1 family.</text>
</comment>
<dbReference type="SMART" id="SM00584">
    <property type="entry name" value="TLDc"/>
    <property type="match status" value="1"/>
</dbReference>
<dbReference type="AlphaFoldDB" id="A0A060T275"/>
<reference evidence="7" key="2">
    <citation type="submission" date="2014-06" db="EMBL/GenBank/DDBJ databases">
        <title>The complete genome of Blastobotrys (Arxula) adeninivorans LS3 - a yeast of biotechnological interest.</title>
        <authorList>
            <person name="Kunze G."/>
            <person name="Gaillardin C."/>
            <person name="Czernicka M."/>
            <person name="Durrens P."/>
            <person name="Martin T."/>
            <person name="Boer E."/>
            <person name="Gabaldon T."/>
            <person name="Cruz J."/>
            <person name="Talla E."/>
            <person name="Marck C."/>
            <person name="Goffeau A."/>
            <person name="Barbe V."/>
            <person name="Baret P."/>
            <person name="Baronian K."/>
            <person name="Beier S."/>
            <person name="Bleykasten C."/>
            <person name="Bode R."/>
            <person name="Casaregola S."/>
            <person name="Despons L."/>
            <person name="Fairhead C."/>
            <person name="Giersberg M."/>
            <person name="Gierski P."/>
            <person name="Hahnel U."/>
            <person name="Hartmann A."/>
            <person name="Jankowska D."/>
            <person name="Jubin C."/>
            <person name="Jung P."/>
            <person name="Lafontaine I."/>
            <person name="Leh-Louis V."/>
            <person name="Lemaire M."/>
            <person name="Marcet-Houben M."/>
            <person name="Mascher M."/>
            <person name="Morel G."/>
            <person name="Richard G.-F."/>
            <person name="Riechen J."/>
            <person name="Sacerdot C."/>
            <person name="Sarkar A."/>
            <person name="Savel G."/>
            <person name="Schacherer J."/>
            <person name="Sherman D."/>
            <person name="Straub M.-L."/>
            <person name="Stein N."/>
            <person name="Thierry A."/>
            <person name="Trautwein-Schult A."/>
            <person name="Westhof E."/>
            <person name="Worch S."/>
            <person name="Dujon B."/>
            <person name="Souciet J.-L."/>
            <person name="Wincker P."/>
            <person name="Scholz U."/>
            <person name="Neuveglise N."/>
        </authorList>
    </citation>
    <scope>NUCLEOTIDE SEQUENCE</scope>
    <source>
        <strain evidence="7">LS3</strain>
    </source>
</reference>
<dbReference type="GO" id="GO:0006979">
    <property type="term" value="P:response to oxidative stress"/>
    <property type="evidence" value="ECO:0007669"/>
    <property type="project" value="TreeGrafter"/>
</dbReference>
<evidence type="ECO:0000259" key="6">
    <source>
        <dbReference type="PROSITE" id="PS51886"/>
    </source>
</evidence>
<organism evidence="7">
    <name type="scientific">Blastobotrys adeninivorans</name>
    <name type="common">Yeast</name>
    <name type="synonym">Arxula adeninivorans</name>
    <dbReference type="NCBI Taxonomy" id="409370"/>
    <lineage>
        <taxon>Eukaryota</taxon>
        <taxon>Fungi</taxon>
        <taxon>Dikarya</taxon>
        <taxon>Ascomycota</taxon>
        <taxon>Saccharomycotina</taxon>
        <taxon>Dipodascomycetes</taxon>
        <taxon>Dipodascales</taxon>
        <taxon>Trichomonascaceae</taxon>
        <taxon>Blastobotrys</taxon>
    </lineage>
</organism>
<comment type="subcellular location">
    <subcellularLocation>
        <location evidence="1">Mitochondrion</location>
    </subcellularLocation>
</comment>
<name>A0A060T275_BLAAD</name>
<reference evidence="7" key="1">
    <citation type="submission" date="2014-02" db="EMBL/GenBank/DDBJ databases">
        <authorList>
            <person name="Genoscope - CEA"/>
        </authorList>
    </citation>
    <scope>NUCLEOTIDE SEQUENCE</scope>
    <source>
        <strain evidence="7">LS3</strain>
    </source>
</reference>
<dbReference type="InterPro" id="IPR006571">
    <property type="entry name" value="TLDc_dom"/>
</dbReference>
<evidence type="ECO:0000313" key="7">
    <source>
        <dbReference type="EMBL" id="CDP35063.1"/>
    </source>
</evidence>
<evidence type="ECO:0000256" key="1">
    <source>
        <dbReference type="ARBA" id="ARBA00004173"/>
    </source>
</evidence>
<proteinExistence type="inferred from homology"/>
<feature type="region of interest" description="Disordered" evidence="5">
    <location>
        <begin position="13"/>
        <end position="36"/>
    </location>
</feature>
<protein>
    <recommendedName>
        <fullName evidence="4">Oxidation resistance protein 1</fullName>
    </recommendedName>
</protein>
<evidence type="ECO:0000256" key="3">
    <source>
        <dbReference type="ARBA" id="ARBA00023128"/>
    </source>
</evidence>
<gene>
    <name evidence="7" type="ORF">GNLVRS02_ARAD1C26774g</name>
</gene>
<dbReference type="PANTHER" id="PTHR23354:SF62">
    <property type="entry name" value="MUSTARD, ISOFORM V"/>
    <property type="match status" value="1"/>
</dbReference>
<feature type="domain" description="TLDc" evidence="6">
    <location>
        <begin position="62"/>
        <end position="240"/>
    </location>
</feature>